<dbReference type="Proteomes" id="UP000183832">
    <property type="component" value="Unassembled WGS sequence"/>
</dbReference>
<evidence type="ECO:0000256" key="1">
    <source>
        <dbReference type="ARBA" id="ARBA00019038"/>
    </source>
</evidence>
<name>A0A1J1HHU2_9DIPT</name>
<dbReference type="InterPro" id="IPR016558">
    <property type="entry name" value="DNA_primase_lsu_euk"/>
</dbReference>
<keyword evidence="4" id="KW-1185">Reference proteome</keyword>
<dbReference type="PANTHER" id="PTHR10537">
    <property type="entry name" value="DNA PRIMASE LARGE SUBUNIT"/>
    <property type="match status" value="1"/>
</dbReference>
<feature type="region of interest" description="Disordered" evidence="2">
    <location>
        <begin position="363"/>
        <end position="387"/>
    </location>
</feature>
<gene>
    <name evidence="3" type="ORF">CLUMA_CG001404</name>
</gene>
<dbReference type="GO" id="GO:0006269">
    <property type="term" value="P:DNA replication, synthesis of primer"/>
    <property type="evidence" value="ECO:0007669"/>
    <property type="project" value="UniProtKB-KW"/>
</dbReference>
<dbReference type="Pfam" id="PF26466">
    <property type="entry name" value="DNA_primase_lrg_N"/>
    <property type="match status" value="1"/>
</dbReference>
<dbReference type="OrthoDB" id="421393at2759"/>
<feature type="region of interest" description="Disordered" evidence="2">
    <location>
        <begin position="432"/>
        <end position="453"/>
    </location>
</feature>
<evidence type="ECO:0000256" key="2">
    <source>
        <dbReference type="SAM" id="MobiDB-lite"/>
    </source>
</evidence>
<dbReference type="GO" id="GO:0005658">
    <property type="term" value="C:alpha DNA polymerase:primase complex"/>
    <property type="evidence" value="ECO:0007669"/>
    <property type="project" value="TreeGrafter"/>
</dbReference>
<accession>A0A1J1HHU2</accession>
<proteinExistence type="predicted"/>
<dbReference type="GO" id="GO:0003677">
    <property type="term" value="F:DNA binding"/>
    <property type="evidence" value="ECO:0007669"/>
    <property type="project" value="UniProtKB-KW"/>
</dbReference>
<dbReference type="InterPro" id="IPR007238">
    <property type="entry name" value="DNA_primase_lsu_euk/arc"/>
</dbReference>
<dbReference type="CDD" id="cd07322">
    <property type="entry name" value="PriL_PriS_Eukaryotic"/>
    <property type="match status" value="1"/>
</dbReference>
<feature type="compositionally biased region" description="Polar residues" evidence="2">
    <location>
        <begin position="366"/>
        <end position="386"/>
    </location>
</feature>
<dbReference type="GO" id="GO:0046872">
    <property type="term" value="F:metal ion binding"/>
    <property type="evidence" value="ECO:0007669"/>
    <property type="project" value="UniProtKB-KW"/>
</dbReference>
<dbReference type="GO" id="GO:0006270">
    <property type="term" value="P:DNA replication initiation"/>
    <property type="evidence" value="ECO:0007669"/>
    <property type="project" value="TreeGrafter"/>
</dbReference>
<evidence type="ECO:0000313" key="3">
    <source>
        <dbReference type="EMBL" id="CRK87608.1"/>
    </source>
</evidence>
<organism evidence="3 4">
    <name type="scientific">Clunio marinus</name>
    <dbReference type="NCBI Taxonomy" id="568069"/>
    <lineage>
        <taxon>Eukaryota</taxon>
        <taxon>Metazoa</taxon>
        <taxon>Ecdysozoa</taxon>
        <taxon>Arthropoda</taxon>
        <taxon>Hexapoda</taxon>
        <taxon>Insecta</taxon>
        <taxon>Pterygota</taxon>
        <taxon>Neoptera</taxon>
        <taxon>Endopterygota</taxon>
        <taxon>Diptera</taxon>
        <taxon>Nematocera</taxon>
        <taxon>Chironomoidea</taxon>
        <taxon>Chironomidae</taxon>
        <taxon>Clunio</taxon>
    </lineage>
</organism>
<sequence>MDFPKKSKIKVLKSPDEQSLDTLLPHNCLFYILPPMIDVSLKDFEDLAIERLKLLRILEQAGVKHPKILSDEWKEHVINELNIAGLKYFVRLLRGNGNTEQDMNARRRDYLSHFILRFAYCRSEDLRRWFIAREMELFRFKFSSLSSKEVKEYVELYEMGYRPISEDQKQEVRQELQSSVLHNIDGIDFYKVSFLAVLDLVRQRKCFLKNGFAYVSSMDFSIGVTLEDSLRFWREEFTKTIEPDKFDKSYAYGIRYNYGKEGSRTNWSPHSCMKVINTQGTSQDACGCPFKLWDASELRTRLVNYGINPVNVQDVISLATKGHFQIACSRYFELTHNTKLDEGISHPNGYFENSQILMENREPKSKTPQMSQQNQRRQHAMTQQQNFKRKLEARVKAEHDYDEELWKLSEQEEQRMAELKSKEKAQIEMELSQLESMDWDDDDDNVKELSDLM</sequence>
<dbReference type="AlphaFoldDB" id="A0A1J1HHU2"/>
<protein>
    <recommendedName>
        <fullName evidence="1">DNA primase large subunit</fullName>
    </recommendedName>
</protein>
<dbReference type="GO" id="GO:0051539">
    <property type="term" value="F:4 iron, 4 sulfur cluster binding"/>
    <property type="evidence" value="ECO:0007669"/>
    <property type="project" value="UniProtKB-KW"/>
</dbReference>
<dbReference type="PANTHER" id="PTHR10537:SF3">
    <property type="entry name" value="DNA PRIMASE LARGE SUBUNIT"/>
    <property type="match status" value="1"/>
</dbReference>
<dbReference type="Gene3D" id="1.20.930.80">
    <property type="match status" value="1"/>
</dbReference>
<evidence type="ECO:0000313" key="4">
    <source>
        <dbReference type="Proteomes" id="UP000183832"/>
    </source>
</evidence>
<reference evidence="3 4" key="1">
    <citation type="submission" date="2015-04" db="EMBL/GenBank/DDBJ databases">
        <authorList>
            <person name="Syromyatnikov M.Y."/>
            <person name="Popov V.N."/>
        </authorList>
    </citation>
    <scope>NUCLEOTIDE SEQUENCE [LARGE SCALE GENOMIC DNA]</scope>
</reference>
<dbReference type="STRING" id="568069.A0A1J1HHU2"/>
<dbReference type="EMBL" id="CVRI01000004">
    <property type="protein sequence ID" value="CRK87608.1"/>
    <property type="molecule type" value="Genomic_DNA"/>
</dbReference>